<gene>
    <name evidence="1" type="ORF">ASPSYDRAFT_137190</name>
</gene>
<name>A0A1L9T115_9EURO</name>
<sequence>MAAPRLYQDLSYAMQLYVVPDMEGFFGDSFLTYYVEGCLLVLVFVDVHELCWVLNPQDADTYVHLHITLDYEEGKGWLLYATATIETGMVVIADAPYAIVPAVPPIATKP</sequence>
<protein>
    <submittedName>
        <fullName evidence="1">Uncharacterized protein</fullName>
    </submittedName>
</protein>
<evidence type="ECO:0000313" key="1">
    <source>
        <dbReference type="EMBL" id="OJJ53108.1"/>
    </source>
</evidence>
<dbReference type="Proteomes" id="UP000184356">
    <property type="component" value="Unassembled WGS sequence"/>
</dbReference>
<accession>A0A1L9T115</accession>
<proteinExistence type="predicted"/>
<dbReference type="AlphaFoldDB" id="A0A1L9T115"/>
<keyword evidence="2" id="KW-1185">Reference proteome</keyword>
<dbReference type="EMBL" id="KV878598">
    <property type="protein sequence ID" value="OJJ53108.1"/>
    <property type="molecule type" value="Genomic_DNA"/>
</dbReference>
<dbReference type="GeneID" id="63756857"/>
<dbReference type="VEuPathDB" id="FungiDB:ASPSYDRAFT_137190"/>
<organism evidence="1 2">
    <name type="scientific">Aspergillus sydowii CBS 593.65</name>
    <dbReference type="NCBI Taxonomy" id="1036612"/>
    <lineage>
        <taxon>Eukaryota</taxon>
        <taxon>Fungi</taxon>
        <taxon>Dikarya</taxon>
        <taxon>Ascomycota</taxon>
        <taxon>Pezizomycotina</taxon>
        <taxon>Eurotiomycetes</taxon>
        <taxon>Eurotiomycetidae</taxon>
        <taxon>Eurotiales</taxon>
        <taxon>Aspergillaceae</taxon>
        <taxon>Aspergillus</taxon>
        <taxon>Aspergillus subgen. Nidulantes</taxon>
    </lineage>
</organism>
<dbReference type="RefSeq" id="XP_040696914.1">
    <property type="nucleotide sequence ID" value="XM_040840784.1"/>
</dbReference>
<evidence type="ECO:0000313" key="2">
    <source>
        <dbReference type="Proteomes" id="UP000184356"/>
    </source>
</evidence>
<dbReference type="STRING" id="1036612.A0A1L9T115"/>
<reference evidence="2" key="1">
    <citation type="journal article" date="2017" name="Genome Biol.">
        <title>Comparative genomics reveals high biological diversity and specific adaptations in the industrially and medically important fungal genus Aspergillus.</title>
        <authorList>
            <person name="de Vries R.P."/>
            <person name="Riley R."/>
            <person name="Wiebenga A."/>
            <person name="Aguilar-Osorio G."/>
            <person name="Amillis S."/>
            <person name="Uchima C.A."/>
            <person name="Anderluh G."/>
            <person name="Asadollahi M."/>
            <person name="Askin M."/>
            <person name="Barry K."/>
            <person name="Battaglia E."/>
            <person name="Bayram O."/>
            <person name="Benocci T."/>
            <person name="Braus-Stromeyer S.A."/>
            <person name="Caldana C."/>
            <person name="Canovas D."/>
            <person name="Cerqueira G.C."/>
            <person name="Chen F."/>
            <person name="Chen W."/>
            <person name="Choi C."/>
            <person name="Clum A."/>
            <person name="Dos Santos R.A."/>
            <person name="Damasio A.R."/>
            <person name="Diallinas G."/>
            <person name="Emri T."/>
            <person name="Fekete E."/>
            <person name="Flipphi M."/>
            <person name="Freyberg S."/>
            <person name="Gallo A."/>
            <person name="Gournas C."/>
            <person name="Habgood R."/>
            <person name="Hainaut M."/>
            <person name="Harispe M.L."/>
            <person name="Henrissat B."/>
            <person name="Hilden K.S."/>
            <person name="Hope R."/>
            <person name="Hossain A."/>
            <person name="Karabika E."/>
            <person name="Karaffa L."/>
            <person name="Karanyi Z."/>
            <person name="Krasevec N."/>
            <person name="Kuo A."/>
            <person name="Kusch H."/>
            <person name="LaButti K."/>
            <person name="Lagendijk E.L."/>
            <person name="Lapidus A."/>
            <person name="Levasseur A."/>
            <person name="Lindquist E."/>
            <person name="Lipzen A."/>
            <person name="Logrieco A.F."/>
            <person name="MacCabe A."/>
            <person name="Maekelae M.R."/>
            <person name="Malavazi I."/>
            <person name="Melin P."/>
            <person name="Meyer V."/>
            <person name="Mielnichuk N."/>
            <person name="Miskei M."/>
            <person name="Molnar A.P."/>
            <person name="Mule G."/>
            <person name="Ngan C.Y."/>
            <person name="Orejas M."/>
            <person name="Orosz E."/>
            <person name="Ouedraogo J.P."/>
            <person name="Overkamp K.M."/>
            <person name="Park H.-S."/>
            <person name="Perrone G."/>
            <person name="Piumi F."/>
            <person name="Punt P.J."/>
            <person name="Ram A.F."/>
            <person name="Ramon A."/>
            <person name="Rauscher S."/>
            <person name="Record E."/>
            <person name="Riano-Pachon D.M."/>
            <person name="Robert V."/>
            <person name="Roehrig J."/>
            <person name="Ruller R."/>
            <person name="Salamov A."/>
            <person name="Salih N.S."/>
            <person name="Samson R.A."/>
            <person name="Sandor E."/>
            <person name="Sanguinetti M."/>
            <person name="Schuetze T."/>
            <person name="Sepcic K."/>
            <person name="Shelest E."/>
            <person name="Sherlock G."/>
            <person name="Sophianopoulou V."/>
            <person name="Squina F.M."/>
            <person name="Sun H."/>
            <person name="Susca A."/>
            <person name="Todd R.B."/>
            <person name="Tsang A."/>
            <person name="Unkles S.E."/>
            <person name="van de Wiele N."/>
            <person name="van Rossen-Uffink D."/>
            <person name="Oliveira J.V."/>
            <person name="Vesth T.C."/>
            <person name="Visser J."/>
            <person name="Yu J.-H."/>
            <person name="Zhou M."/>
            <person name="Andersen M.R."/>
            <person name="Archer D.B."/>
            <person name="Baker S.E."/>
            <person name="Benoit I."/>
            <person name="Brakhage A.A."/>
            <person name="Braus G.H."/>
            <person name="Fischer R."/>
            <person name="Frisvad J.C."/>
            <person name="Goldman G.H."/>
            <person name="Houbraken J."/>
            <person name="Oakley B."/>
            <person name="Pocsi I."/>
            <person name="Scazzocchio C."/>
            <person name="Seiboth B."/>
            <person name="vanKuyk P.A."/>
            <person name="Wortman J."/>
            <person name="Dyer P.S."/>
            <person name="Grigoriev I.V."/>
        </authorList>
    </citation>
    <scope>NUCLEOTIDE SEQUENCE [LARGE SCALE GENOMIC DNA]</scope>
    <source>
        <strain evidence="2">CBS 593.65</strain>
    </source>
</reference>